<keyword evidence="3" id="KW-1003">Cell membrane</keyword>
<dbReference type="Proteomes" id="UP000295301">
    <property type="component" value="Unassembled WGS sequence"/>
</dbReference>
<evidence type="ECO:0000313" key="9">
    <source>
        <dbReference type="Proteomes" id="UP000295301"/>
    </source>
</evidence>
<dbReference type="AlphaFoldDB" id="A0A4R5VD57"/>
<keyword evidence="8" id="KW-0966">Cell projection</keyword>
<dbReference type="PANTHER" id="PTHR34040">
    <property type="entry name" value="FLAGELLAR BIOSYNTHETIC PROTEIN FLIQ"/>
    <property type="match status" value="1"/>
</dbReference>
<dbReference type="RefSeq" id="WP_133359073.1">
    <property type="nucleotide sequence ID" value="NZ_SMUV01000058.1"/>
</dbReference>
<evidence type="ECO:0000256" key="5">
    <source>
        <dbReference type="ARBA" id="ARBA00022989"/>
    </source>
</evidence>
<dbReference type="GO" id="GO:0009306">
    <property type="term" value="P:protein secretion"/>
    <property type="evidence" value="ECO:0007669"/>
    <property type="project" value="InterPro"/>
</dbReference>
<organism evidence="8 9">
    <name type="scientific">Antarcticimicrobium luteum</name>
    <dbReference type="NCBI Taxonomy" id="2547397"/>
    <lineage>
        <taxon>Bacteria</taxon>
        <taxon>Pseudomonadati</taxon>
        <taxon>Pseudomonadota</taxon>
        <taxon>Alphaproteobacteria</taxon>
        <taxon>Rhodobacterales</taxon>
        <taxon>Paracoccaceae</taxon>
        <taxon>Antarcticimicrobium</taxon>
    </lineage>
</organism>
<comment type="subcellular location">
    <subcellularLocation>
        <location evidence="1">Cell membrane</location>
        <topology evidence="1">Multi-pass membrane protein</topology>
    </subcellularLocation>
</comment>
<keyword evidence="6 7" id="KW-0472">Membrane</keyword>
<name>A0A4R5VD57_9RHOB</name>
<feature type="transmembrane region" description="Helical" evidence="7">
    <location>
        <begin position="12"/>
        <end position="35"/>
    </location>
</feature>
<keyword evidence="8" id="KW-0282">Flagellum</keyword>
<accession>A0A4R5VD57</accession>
<dbReference type="Pfam" id="PF01313">
    <property type="entry name" value="Bac_export_3"/>
    <property type="match status" value="1"/>
</dbReference>
<dbReference type="PIRSF" id="PIRSF004669">
    <property type="entry name" value="FliQ"/>
    <property type="match status" value="1"/>
</dbReference>
<evidence type="ECO:0000256" key="2">
    <source>
        <dbReference type="ARBA" id="ARBA00006156"/>
    </source>
</evidence>
<sequence length="89" mass="9501">MDTVSTYEVLRLTIGTVLLASAPVLAVALVVGLGISFVQALTQIQEMTLTFVPKIIAIFAALALTMPFIYGTLMRLSDRVFDLIVSGGL</sequence>
<comment type="caution">
    <text evidence="8">The sequence shown here is derived from an EMBL/GenBank/DDBJ whole genome shotgun (WGS) entry which is preliminary data.</text>
</comment>
<evidence type="ECO:0000256" key="4">
    <source>
        <dbReference type="ARBA" id="ARBA00022692"/>
    </source>
</evidence>
<keyword evidence="8" id="KW-0969">Cilium</keyword>
<evidence type="ECO:0000313" key="8">
    <source>
        <dbReference type="EMBL" id="TDK50201.1"/>
    </source>
</evidence>
<evidence type="ECO:0000256" key="6">
    <source>
        <dbReference type="ARBA" id="ARBA00023136"/>
    </source>
</evidence>
<dbReference type="PRINTS" id="PR00952">
    <property type="entry name" value="TYPE3IMQPROT"/>
</dbReference>
<keyword evidence="5 7" id="KW-1133">Transmembrane helix</keyword>
<dbReference type="GO" id="GO:0005886">
    <property type="term" value="C:plasma membrane"/>
    <property type="evidence" value="ECO:0007669"/>
    <property type="project" value="UniProtKB-SubCell"/>
</dbReference>
<comment type="similarity">
    <text evidence="2">Belongs to the FliQ/MopD/SpaQ family.</text>
</comment>
<proteinExistence type="inferred from homology"/>
<feature type="transmembrane region" description="Helical" evidence="7">
    <location>
        <begin position="55"/>
        <end position="73"/>
    </location>
</feature>
<evidence type="ECO:0000256" key="7">
    <source>
        <dbReference type="SAM" id="Phobius"/>
    </source>
</evidence>
<protein>
    <submittedName>
        <fullName evidence="8">Flagellar biosynthetic protein FliQ</fullName>
    </submittedName>
</protein>
<evidence type="ECO:0000256" key="3">
    <source>
        <dbReference type="ARBA" id="ARBA00022475"/>
    </source>
</evidence>
<dbReference type="EMBL" id="SMUV01000058">
    <property type="protein sequence ID" value="TDK50201.1"/>
    <property type="molecule type" value="Genomic_DNA"/>
</dbReference>
<keyword evidence="4 7" id="KW-0812">Transmembrane</keyword>
<dbReference type="PANTHER" id="PTHR34040:SF2">
    <property type="entry name" value="FLAGELLAR BIOSYNTHETIC PROTEIN FLIQ"/>
    <property type="match status" value="1"/>
</dbReference>
<reference evidence="8 9" key="1">
    <citation type="submission" date="2019-03" db="EMBL/GenBank/DDBJ databases">
        <title>Ruegeria lutea sp. nov., a novel strain, isolated from marine sediment, the Masan Bay, South Korea.</title>
        <authorList>
            <person name="Kim J."/>
            <person name="Kim D.-Y."/>
            <person name="Lee S.-S."/>
        </authorList>
    </citation>
    <scope>NUCLEOTIDE SEQUENCE [LARGE SCALE GENOMIC DNA]</scope>
    <source>
        <strain evidence="8 9">318-1</strain>
    </source>
</reference>
<evidence type="ECO:0000256" key="1">
    <source>
        <dbReference type="ARBA" id="ARBA00004651"/>
    </source>
</evidence>
<keyword evidence="9" id="KW-1185">Reference proteome</keyword>
<dbReference type="InterPro" id="IPR002191">
    <property type="entry name" value="Bac_export_3"/>
</dbReference>
<dbReference type="OrthoDB" id="9806440at2"/>
<gene>
    <name evidence="8" type="ORF">E1832_07270</name>
</gene>